<keyword evidence="2" id="KW-1185">Reference proteome</keyword>
<protein>
    <submittedName>
        <fullName evidence="1">Uncharacterized protein</fullName>
    </submittedName>
</protein>
<organism evidence="1 2">
    <name type="scientific">Paramicrosporidium saccamoebae</name>
    <dbReference type="NCBI Taxonomy" id="1246581"/>
    <lineage>
        <taxon>Eukaryota</taxon>
        <taxon>Fungi</taxon>
        <taxon>Fungi incertae sedis</taxon>
        <taxon>Cryptomycota</taxon>
        <taxon>Cryptomycota incertae sedis</taxon>
        <taxon>Paramicrosporidium</taxon>
    </lineage>
</organism>
<comment type="caution">
    <text evidence="1">The sequence shown here is derived from an EMBL/GenBank/DDBJ whole genome shotgun (WGS) entry which is preliminary data.</text>
</comment>
<reference evidence="1 2" key="1">
    <citation type="submission" date="2016-10" db="EMBL/GenBank/DDBJ databases">
        <title>The genome of Paramicrosporidium saccamoebae is the missing link in understanding Cryptomycota and Microsporidia evolution.</title>
        <authorList>
            <person name="Quandt C.A."/>
            <person name="Beaudet D."/>
            <person name="Corsaro D."/>
            <person name="Michel R."/>
            <person name="Corradi N."/>
            <person name="James T."/>
        </authorList>
    </citation>
    <scope>NUCLEOTIDE SEQUENCE [LARGE SCALE GENOMIC DNA]</scope>
    <source>
        <strain evidence="1 2">KSL3</strain>
    </source>
</reference>
<evidence type="ECO:0000313" key="1">
    <source>
        <dbReference type="EMBL" id="PJF19764.1"/>
    </source>
</evidence>
<name>A0A2H9TPU8_9FUNG</name>
<evidence type="ECO:0000313" key="2">
    <source>
        <dbReference type="Proteomes" id="UP000240830"/>
    </source>
</evidence>
<dbReference type="Proteomes" id="UP000240830">
    <property type="component" value="Unassembled WGS sequence"/>
</dbReference>
<dbReference type="EMBL" id="MTSL01000041">
    <property type="protein sequence ID" value="PJF19764.1"/>
    <property type="molecule type" value="Genomic_DNA"/>
</dbReference>
<dbReference type="AlphaFoldDB" id="A0A2H9TPU8"/>
<gene>
    <name evidence="1" type="ORF">PSACC_00406</name>
</gene>
<sequence length="242" mass="27261">MTASDRLQAELEATSAALQTATGVNYPTYVRLLESFLCGRMTKEELEGALRVVLCDDLARYDLHNKYIGLVLEKLAVVEGEAIQQCQSMFMDITHEESAHLHLSNIQLTALDKEYFTDATKRDLPIVPFMEEEAELEERQVSEFTGAEKSLGRPLLCQLSGMLPDVATLRTILTAWLRAYELDPNSIEDDHLALLAQGMEDYLRMIVDKAKHRTLGEEEVNLNSVNAAYKVNRLPIIMSDLL</sequence>
<dbReference type="Pfam" id="PF12767">
    <property type="entry name" value="SAGA-Tad1"/>
    <property type="match status" value="1"/>
</dbReference>
<accession>A0A2H9TPU8</accession>
<proteinExistence type="predicted"/>
<dbReference type="GO" id="GO:0070461">
    <property type="term" value="C:SAGA-type complex"/>
    <property type="evidence" value="ECO:0007669"/>
    <property type="project" value="InterPro"/>
</dbReference>
<dbReference type="InterPro" id="IPR024738">
    <property type="entry name" value="Hfi1/Tada1"/>
</dbReference>